<proteinExistence type="predicted"/>
<sequence length="35" mass="3986">MDAMKFPLKFNETNGGLVMTEEGTDDYYRQILSVA</sequence>
<organism evidence="1">
    <name type="scientific">marine metagenome</name>
    <dbReference type="NCBI Taxonomy" id="408172"/>
    <lineage>
        <taxon>unclassified sequences</taxon>
        <taxon>metagenomes</taxon>
        <taxon>ecological metagenomes</taxon>
    </lineage>
</organism>
<gene>
    <name evidence="1" type="ORF">METZ01_LOCUS255724</name>
</gene>
<dbReference type="EMBL" id="UINC01069469">
    <property type="protein sequence ID" value="SVC02870.1"/>
    <property type="molecule type" value="Genomic_DNA"/>
</dbReference>
<accession>A0A382IT62</accession>
<reference evidence="1" key="1">
    <citation type="submission" date="2018-05" db="EMBL/GenBank/DDBJ databases">
        <authorList>
            <person name="Lanie J.A."/>
            <person name="Ng W.-L."/>
            <person name="Kazmierczak K.M."/>
            <person name="Andrzejewski T.M."/>
            <person name="Davidsen T.M."/>
            <person name="Wayne K.J."/>
            <person name="Tettelin H."/>
            <person name="Glass J.I."/>
            <person name="Rusch D."/>
            <person name="Podicherti R."/>
            <person name="Tsui H.-C.T."/>
            <person name="Winkler M.E."/>
        </authorList>
    </citation>
    <scope>NUCLEOTIDE SEQUENCE</scope>
</reference>
<feature type="non-terminal residue" evidence="1">
    <location>
        <position position="35"/>
    </location>
</feature>
<dbReference type="AlphaFoldDB" id="A0A382IT62"/>
<evidence type="ECO:0000313" key="1">
    <source>
        <dbReference type="EMBL" id="SVC02870.1"/>
    </source>
</evidence>
<protein>
    <submittedName>
        <fullName evidence="1">Uncharacterized protein</fullName>
    </submittedName>
</protein>
<name>A0A382IT62_9ZZZZ</name>